<comment type="caution">
    <text evidence="2">The sequence shown here is derived from an EMBL/GenBank/DDBJ whole genome shotgun (WGS) entry which is preliminary data.</text>
</comment>
<organism evidence="2 3">
    <name type="scientific">Ancylostoma ceylanicum</name>
    <dbReference type="NCBI Taxonomy" id="53326"/>
    <lineage>
        <taxon>Eukaryota</taxon>
        <taxon>Metazoa</taxon>
        <taxon>Ecdysozoa</taxon>
        <taxon>Nematoda</taxon>
        <taxon>Chromadorea</taxon>
        <taxon>Rhabditida</taxon>
        <taxon>Rhabditina</taxon>
        <taxon>Rhabditomorpha</taxon>
        <taxon>Strongyloidea</taxon>
        <taxon>Ancylostomatidae</taxon>
        <taxon>Ancylostomatinae</taxon>
        <taxon>Ancylostoma</taxon>
    </lineage>
</organism>
<dbReference type="EMBL" id="JARK01000072">
    <property type="protein sequence ID" value="EYC44099.1"/>
    <property type="molecule type" value="Genomic_DNA"/>
</dbReference>
<protein>
    <submittedName>
        <fullName evidence="2">Uncharacterized protein</fullName>
    </submittedName>
</protein>
<dbReference type="AlphaFoldDB" id="A0A016WWC4"/>
<name>A0A016WWC4_9BILA</name>
<keyword evidence="3" id="KW-1185">Reference proteome</keyword>
<accession>A0A016WWC4</accession>
<dbReference type="Proteomes" id="UP000024635">
    <property type="component" value="Unassembled WGS sequence"/>
</dbReference>
<evidence type="ECO:0000256" key="1">
    <source>
        <dbReference type="SAM" id="MobiDB-lite"/>
    </source>
</evidence>
<feature type="region of interest" description="Disordered" evidence="1">
    <location>
        <begin position="41"/>
        <end position="63"/>
    </location>
</feature>
<reference evidence="3" key="1">
    <citation type="journal article" date="2015" name="Nat. Genet.">
        <title>The genome and transcriptome of the zoonotic hookworm Ancylostoma ceylanicum identify infection-specific gene families.</title>
        <authorList>
            <person name="Schwarz E.M."/>
            <person name="Hu Y."/>
            <person name="Antoshechkin I."/>
            <person name="Miller M.M."/>
            <person name="Sternberg P.W."/>
            <person name="Aroian R.V."/>
        </authorList>
    </citation>
    <scope>NUCLEOTIDE SEQUENCE</scope>
    <source>
        <strain evidence="3">HY135</strain>
    </source>
</reference>
<proteinExistence type="predicted"/>
<evidence type="ECO:0000313" key="2">
    <source>
        <dbReference type="EMBL" id="EYC44099.1"/>
    </source>
</evidence>
<gene>
    <name evidence="2" type="primary">Acey_s0472.g2067</name>
    <name evidence="2" type="ORF">Y032_0472g2067</name>
</gene>
<sequence>MLNPAPLSLIARGGRCSSADKASIRISAYFSPSIPHRGRGWRMAFPGMQTSPRPRPQKAGEVSPYCRRSIDVATALLLRV</sequence>
<evidence type="ECO:0000313" key="3">
    <source>
        <dbReference type="Proteomes" id="UP000024635"/>
    </source>
</evidence>